<dbReference type="STRING" id="29529.SAMN04488122_0412"/>
<name>A0A1I0NY58_9BACT</name>
<keyword evidence="5" id="KW-0812">Transmembrane</keyword>
<evidence type="ECO:0000313" key="9">
    <source>
        <dbReference type="Proteomes" id="UP000199310"/>
    </source>
</evidence>
<evidence type="ECO:0000256" key="5">
    <source>
        <dbReference type="ARBA" id="ARBA00022692"/>
    </source>
</evidence>
<dbReference type="Gene3D" id="1.20.1600.10">
    <property type="entry name" value="Outer membrane efflux proteins (OEP)"/>
    <property type="match status" value="1"/>
</dbReference>
<dbReference type="OrthoDB" id="9811587at2"/>
<comment type="similarity">
    <text evidence="2">Belongs to the outer membrane factor (OMF) (TC 1.B.17) family.</text>
</comment>
<comment type="subcellular location">
    <subcellularLocation>
        <location evidence="1">Cell outer membrane</location>
    </subcellularLocation>
</comment>
<evidence type="ECO:0000256" key="2">
    <source>
        <dbReference type="ARBA" id="ARBA00007613"/>
    </source>
</evidence>
<dbReference type="GO" id="GO:0015288">
    <property type="term" value="F:porin activity"/>
    <property type="evidence" value="ECO:0007669"/>
    <property type="project" value="TreeGrafter"/>
</dbReference>
<evidence type="ECO:0000256" key="6">
    <source>
        <dbReference type="ARBA" id="ARBA00023136"/>
    </source>
</evidence>
<proteinExistence type="inferred from homology"/>
<organism evidence="8 9">
    <name type="scientific">Chitinophaga arvensicola</name>
    <dbReference type="NCBI Taxonomy" id="29529"/>
    <lineage>
        <taxon>Bacteria</taxon>
        <taxon>Pseudomonadati</taxon>
        <taxon>Bacteroidota</taxon>
        <taxon>Chitinophagia</taxon>
        <taxon>Chitinophagales</taxon>
        <taxon>Chitinophagaceae</taxon>
        <taxon>Chitinophaga</taxon>
    </lineage>
</organism>
<dbReference type="GO" id="GO:0009279">
    <property type="term" value="C:cell outer membrane"/>
    <property type="evidence" value="ECO:0007669"/>
    <property type="project" value="UniProtKB-SubCell"/>
</dbReference>
<dbReference type="Proteomes" id="UP000199310">
    <property type="component" value="Unassembled WGS sequence"/>
</dbReference>
<dbReference type="EMBL" id="FOJG01000001">
    <property type="protein sequence ID" value="SEW06031.1"/>
    <property type="molecule type" value="Genomic_DNA"/>
</dbReference>
<dbReference type="InterPro" id="IPR051906">
    <property type="entry name" value="TolC-like"/>
</dbReference>
<dbReference type="GO" id="GO:1990281">
    <property type="term" value="C:efflux pump complex"/>
    <property type="evidence" value="ECO:0007669"/>
    <property type="project" value="TreeGrafter"/>
</dbReference>
<protein>
    <submittedName>
        <fullName evidence="8">Outer membrane protein</fullName>
    </submittedName>
</protein>
<dbReference type="PANTHER" id="PTHR30026">
    <property type="entry name" value="OUTER MEMBRANE PROTEIN TOLC"/>
    <property type="match status" value="1"/>
</dbReference>
<dbReference type="GO" id="GO:0015562">
    <property type="term" value="F:efflux transmembrane transporter activity"/>
    <property type="evidence" value="ECO:0007669"/>
    <property type="project" value="InterPro"/>
</dbReference>
<dbReference type="Pfam" id="PF02321">
    <property type="entry name" value="OEP"/>
    <property type="match status" value="2"/>
</dbReference>
<keyword evidence="7" id="KW-0998">Cell outer membrane</keyword>
<keyword evidence="9" id="KW-1185">Reference proteome</keyword>
<reference evidence="9" key="1">
    <citation type="submission" date="2016-10" db="EMBL/GenBank/DDBJ databases">
        <authorList>
            <person name="Varghese N."/>
            <person name="Submissions S."/>
        </authorList>
    </citation>
    <scope>NUCLEOTIDE SEQUENCE [LARGE SCALE GENOMIC DNA]</scope>
    <source>
        <strain evidence="9">DSM 3695</strain>
    </source>
</reference>
<dbReference type="PANTHER" id="PTHR30026:SF20">
    <property type="entry name" value="OUTER MEMBRANE PROTEIN TOLC"/>
    <property type="match status" value="1"/>
</dbReference>
<evidence type="ECO:0000313" key="8">
    <source>
        <dbReference type="EMBL" id="SEW06031.1"/>
    </source>
</evidence>
<evidence type="ECO:0000256" key="3">
    <source>
        <dbReference type="ARBA" id="ARBA00022448"/>
    </source>
</evidence>
<sequence length="517" mass="57574">MLYTQLVRYTAIPTKFLPSIKNGGKVSSQLLYFWNVMRISRIAGAILILLFANITSAEAQDTWSLQRCVDYALQNNLTVKQQVIQKRLADLTLKQSQLGLLPNLNGNVGGNWSKGRSASPQTNTYIFTSFFSANGGLDVSADLFNWFSKINQVKANRFDAQANSFLLEKARNDLAFNVATAFLQILLNMEQVKVNEVQVTLTNSNLENTKKLVIAGSVPESNQADLEAQLAQDSTNLVTAKNDVILSTLQMKAYLNLGFDIPFTPEVPENIATINSTPLTEMAPEMVYSKATTSYPLLKADELRIASADKAFKSTRAQMYPKLTMGAGIGAQYADNSKLPVLGTPYYTVDTIGRVANSNVKVVDTTIHQNVLGQRRVSFRDQLDNTQQQYISLTLRVPIFNGWSARAATAKAKINVQSMELTRDLDNQKLKQDIYTAHANAVAALQKFNASTKGVSAAQKAYDFATKRFNLGLMNTIDYITTQSKLFRAQIDKVSAQYDYIFKMKLLEFYRDQKISL</sequence>
<evidence type="ECO:0000256" key="4">
    <source>
        <dbReference type="ARBA" id="ARBA00022452"/>
    </source>
</evidence>
<dbReference type="AlphaFoldDB" id="A0A1I0NY58"/>
<keyword evidence="6" id="KW-0472">Membrane</keyword>
<accession>A0A1I0NY58</accession>
<keyword evidence="3" id="KW-0813">Transport</keyword>
<keyword evidence="4" id="KW-1134">Transmembrane beta strand</keyword>
<dbReference type="InterPro" id="IPR003423">
    <property type="entry name" value="OMP_efflux"/>
</dbReference>
<evidence type="ECO:0000256" key="7">
    <source>
        <dbReference type="ARBA" id="ARBA00023237"/>
    </source>
</evidence>
<gene>
    <name evidence="8" type="ORF">SAMN04488122_0412</name>
</gene>
<dbReference type="SUPFAM" id="SSF56954">
    <property type="entry name" value="Outer membrane efflux proteins (OEP)"/>
    <property type="match status" value="1"/>
</dbReference>
<evidence type="ECO:0000256" key="1">
    <source>
        <dbReference type="ARBA" id="ARBA00004442"/>
    </source>
</evidence>